<dbReference type="STRING" id="651661.SAMN05660293_01922"/>
<organism evidence="1 2">
    <name type="scientific">Dyadobacter psychrophilus</name>
    <dbReference type="NCBI Taxonomy" id="651661"/>
    <lineage>
        <taxon>Bacteria</taxon>
        <taxon>Pseudomonadati</taxon>
        <taxon>Bacteroidota</taxon>
        <taxon>Cytophagia</taxon>
        <taxon>Cytophagales</taxon>
        <taxon>Spirosomataceae</taxon>
        <taxon>Dyadobacter</taxon>
    </lineage>
</organism>
<evidence type="ECO:0000313" key="2">
    <source>
        <dbReference type="Proteomes" id="UP000190897"/>
    </source>
</evidence>
<dbReference type="Proteomes" id="UP000190897">
    <property type="component" value="Unassembled WGS sequence"/>
</dbReference>
<dbReference type="AlphaFoldDB" id="A0A1T5DUT4"/>
<gene>
    <name evidence="1" type="ORF">SAMN05660293_01922</name>
</gene>
<dbReference type="RefSeq" id="WP_082214455.1">
    <property type="nucleotide sequence ID" value="NZ_FUZA01000002.1"/>
</dbReference>
<reference evidence="2" key="1">
    <citation type="submission" date="2017-02" db="EMBL/GenBank/DDBJ databases">
        <authorList>
            <person name="Varghese N."/>
            <person name="Submissions S."/>
        </authorList>
    </citation>
    <scope>NUCLEOTIDE SEQUENCE [LARGE SCALE GENOMIC DNA]</scope>
    <source>
        <strain evidence="2">DSM 22270</strain>
    </source>
</reference>
<name>A0A1T5DUT4_9BACT</name>
<evidence type="ECO:0000313" key="1">
    <source>
        <dbReference type="EMBL" id="SKB75445.1"/>
    </source>
</evidence>
<keyword evidence="2" id="KW-1185">Reference proteome</keyword>
<accession>A0A1T5DUT4</accession>
<protein>
    <submittedName>
        <fullName evidence="1">Uncharacterized protein</fullName>
    </submittedName>
</protein>
<sequence length="72" mass="8767">MEQATKLNSMQLFMLKIFEKQLNSKQEKEIKQLLSEYFAKQIDEEMDEIWEKRGLSQRDLDEALITHKRTKY</sequence>
<proteinExistence type="predicted"/>
<dbReference type="EMBL" id="FUZA01000002">
    <property type="protein sequence ID" value="SKB75445.1"/>
    <property type="molecule type" value="Genomic_DNA"/>
</dbReference>
<dbReference type="OrthoDB" id="964956at2"/>